<dbReference type="GeneID" id="78773217"/>
<dbReference type="RefSeq" id="XP_053591449.1">
    <property type="nucleotide sequence ID" value="XM_053722804.1"/>
</dbReference>
<gene>
    <name evidence="1" type="ORF">GCK72_001021</name>
</gene>
<comment type="caution">
    <text evidence="1">The sequence shown here is derived from an EMBL/GenBank/DDBJ whole genome shotgun (WGS) entry which is preliminary data.</text>
</comment>
<accession>A0A6A5HS97</accession>
<dbReference type="Proteomes" id="UP000483820">
    <property type="component" value="Chromosome I"/>
</dbReference>
<dbReference type="AlphaFoldDB" id="A0A6A5HS97"/>
<protein>
    <submittedName>
        <fullName evidence="1">Uncharacterized protein</fullName>
    </submittedName>
</protein>
<reference evidence="1 2" key="1">
    <citation type="submission" date="2019-12" db="EMBL/GenBank/DDBJ databases">
        <title>Chromosome-level assembly of the Caenorhabditis remanei genome.</title>
        <authorList>
            <person name="Teterina A.A."/>
            <person name="Willis J.H."/>
            <person name="Phillips P.C."/>
        </authorList>
    </citation>
    <scope>NUCLEOTIDE SEQUENCE [LARGE SCALE GENOMIC DNA]</scope>
    <source>
        <strain evidence="1 2">PX506</strain>
        <tissue evidence="1">Whole organism</tissue>
    </source>
</reference>
<dbReference type="CTD" id="78773217"/>
<name>A0A6A5HS97_CAERE</name>
<sequence length="79" mass="8604">MLFSIVGLEEPAPIVVAVGVAELVVELELGPLTRLEGKHTVVAVVEELEYSVEDMDVVAGLVEQEERLVDSRELAENQC</sequence>
<proteinExistence type="predicted"/>
<organism evidence="1 2">
    <name type="scientific">Caenorhabditis remanei</name>
    <name type="common">Caenorhabditis vulgaris</name>
    <dbReference type="NCBI Taxonomy" id="31234"/>
    <lineage>
        <taxon>Eukaryota</taxon>
        <taxon>Metazoa</taxon>
        <taxon>Ecdysozoa</taxon>
        <taxon>Nematoda</taxon>
        <taxon>Chromadorea</taxon>
        <taxon>Rhabditida</taxon>
        <taxon>Rhabditina</taxon>
        <taxon>Rhabditomorpha</taxon>
        <taxon>Rhabditoidea</taxon>
        <taxon>Rhabditidae</taxon>
        <taxon>Peloderinae</taxon>
        <taxon>Caenorhabditis</taxon>
    </lineage>
</organism>
<dbReference type="EMBL" id="WUAV01000001">
    <property type="protein sequence ID" value="KAF1769207.1"/>
    <property type="molecule type" value="Genomic_DNA"/>
</dbReference>
<evidence type="ECO:0000313" key="1">
    <source>
        <dbReference type="EMBL" id="KAF1769207.1"/>
    </source>
</evidence>
<evidence type="ECO:0000313" key="2">
    <source>
        <dbReference type="Proteomes" id="UP000483820"/>
    </source>
</evidence>
<dbReference type="KEGG" id="crq:GCK72_001021"/>